<dbReference type="PRINTS" id="PR00080">
    <property type="entry name" value="SDRFAMILY"/>
</dbReference>
<evidence type="ECO:0000256" key="2">
    <source>
        <dbReference type="ARBA" id="ARBA00022857"/>
    </source>
</evidence>
<evidence type="ECO:0000256" key="4">
    <source>
        <dbReference type="RuleBase" id="RU000363"/>
    </source>
</evidence>
<dbReference type="InterPro" id="IPR052178">
    <property type="entry name" value="Sec_Metab_Biosynth_SDR"/>
</dbReference>
<evidence type="ECO:0000256" key="1">
    <source>
        <dbReference type="ARBA" id="ARBA00006484"/>
    </source>
</evidence>
<gene>
    <name evidence="5" type="ORF">C8F04DRAFT_1079166</name>
</gene>
<reference evidence="5" key="1">
    <citation type="submission" date="2023-03" db="EMBL/GenBank/DDBJ databases">
        <title>Massive genome expansion in bonnet fungi (Mycena s.s.) driven by repeated elements and novel gene families across ecological guilds.</title>
        <authorList>
            <consortium name="Lawrence Berkeley National Laboratory"/>
            <person name="Harder C.B."/>
            <person name="Miyauchi S."/>
            <person name="Viragh M."/>
            <person name="Kuo A."/>
            <person name="Thoen E."/>
            <person name="Andreopoulos B."/>
            <person name="Lu D."/>
            <person name="Skrede I."/>
            <person name="Drula E."/>
            <person name="Henrissat B."/>
            <person name="Morin E."/>
            <person name="Kohler A."/>
            <person name="Barry K."/>
            <person name="LaButti K."/>
            <person name="Morin E."/>
            <person name="Salamov A."/>
            <person name="Lipzen A."/>
            <person name="Mereny Z."/>
            <person name="Hegedus B."/>
            <person name="Baldrian P."/>
            <person name="Stursova M."/>
            <person name="Weitz H."/>
            <person name="Taylor A."/>
            <person name="Grigoriev I.V."/>
            <person name="Nagy L.G."/>
            <person name="Martin F."/>
            <person name="Kauserud H."/>
        </authorList>
    </citation>
    <scope>NUCLEOTIDE SEQUENCE</scope>
    <source>
        <strain evidence="5">CBHHK200</strain>
    </source>
</reference>
<accession>A0AAD6T9B2</accession>
<dbReference type="Pfam" id="PF00106">
    <property type="entry name" value="adh_short"/>
    <property type="match status" value="1"/>
</dbReference>
<evidence type="ECO:0000313" key="6">
    <source>
        <dbReference type="Proteomes" id="UP001218188"/>
    </source>
</evidence>
<dbReference type="PROSITE" id="PS00061">
    <property type="entry name" value="ADH_SHORT"/>
    <property type="match status" value="1"/>
</dbReference>
<dbReference type="AlphaFoldDB" id="A0AAD6T9B2"/>
<comment type="caution">
    <text evidence="5">The sequence shown here is derived from an EMBL/GenBank/DDBJ whole genome shotgun (WGS) entry which is preliminary data.</text>
</comment>
<keyword evidence="3" id="KW-0560">Oxidoreductase</keyword>
<evidence type="ECO:0000256" key="3">
    <source>
        <dbReference type="ARBA" id="ARBA00023002"/>
    </source>
</evidence>
<dbReference type="GO" id="GO:0016491">
    <property type="term" value="F:oxidoreductase activity"/>
    <property type="evidence" value="ECO:0007669"/>
    <property type="project" value="UniProtKB-KW"/>
</dbReference>
<evidence type="ECO:0000313" key="5">
    <source>
        <dbReference type="EMBL" id="KAJ7041535.1"/>
    </source>
</evidence>
<dbReference type="InterPro" id="IPR002347">
    <property type="entry name" value="SDR_fam"/>
</dbReference>
<dbReference type="FunFam" id="3.40.50.720:FF:000084">
    <property type="entry name" value="Short-chain dehydrogenase reductase"/>
    <property type="match status" value="1"/>
</dbReference>
<keyword evidence="6" id="KW-1185">Reference proteome</keyword>
<feature type="non-terminal residue" evidence="5">
    <location>
        <position position="1"/>
    </location>
</feature>
<dbReference type="PANTHER" id="PTHR43618:SF4">
    <property type="entry name" value="SHORT CHAIN DEHYDROGENASE_REDUCTASE FAMILY (AFU_ORTHOLOGUE AFUA_7G04540)"/>
    <property type="match status" value="1"/>
</dbReference>
<proteinExistence type="inferred from homology"/>
<dbReference type="Proteomes" id="UP001218188">
    <property type="component" value="Unassembled WGS sequence"/>
</dbReference>
<dbReference type="EMBL" id="JARJCM010000016">
    <property type="protein sequence ID" value="KAJ7041535.1"/>
    <property type="molecule type" value="Genomic_DNA"/>
</dbReference>
<dbReference type="PRINTS" id="PR00081">
    <property type="entry name" value="GDHRDH"/>
</dbReference>
<dbReference type="Gene3D" id="3.40.50.720">
    <property type="entry name" value="NAD(P)-binding Rossmann-like Domain"/>
    <property type="match status" value="1"/>
</dbReference>
<protein>
    <submittedName>
        <fullName evidence="5">Uncharacterized protein</fullName>
    </submittedName>
</protein>
<name>A0AAD6T9B2_9AGAR</name>
<dbReference type="InterPro" id="IPR020904">
    <property type="entry name" value="Sc_DH/Rdtase_CS"/>
</dbReference>
<keyword evidence="2" id="KW-0521">NADP</keyword>
<dbReference type="PANTHER" id="PTHR43618">
    <property type="entry name" value="7-ALPHA-HYDROXYSTEROID DEHYDROGENASE"/>
    <property type="match status" value="1"/>
</dbReference>
<dbReference type="InterPro" id="IPR036291">
    <property type="entry name" value="NAD(P)-bd_dom_sf"/>
</dbReference>
<comment type="similarity">
    <text evidence="1 4">Belongs to the short-chain dehydrogenases/reductases (SDR) family.</text>
</comment>
<organism evidence="5 6">
    <name type="scientific">Mycena alexandri</name>
    <dbReference type="NCBI Taxonomy" id="1745969"/>
    <lineage>
        <taxon>Eukaryota</taxon>
        <taxon>Fungi</taxon>
        <taxon>Dikarya</taxon>
        <taxon>Basidiomycota</taxon>
        <taxon>Agaricomycotina</taxon>
        <taxon>Agaricomycetes</taxon>
        <taxon>Agaricomycetidae</taxon>
        <taxon>Agaricales</taxon>
        <taxon>Marasmiineae</taxon>
        <taxon>Mycenaceae</taxon>
        <taxon>Mycena</taxon>
    </lineage>
</organism>
<sequence length="337" mass="37112">MNLSILRAPRDIRPLFSLRFPLSFPPNHSHRNFHRTSLLKFNMESRKDSTTFTRESLFNLEGRVALVTGGGSGIGLMITQTLVANGAKVYITGRTKEKLMTVVKTYSQGRENAIIPLQADMRDKTQIEWLVKEISSREKCLCILVNNAGISGATFTTESESAPEMKANLFDTEKSTFQDWSDVYQTNVASYFFTASAFLPLLQKSTELHPGWSGTVINISSISGLVKSAQHHFAYNVSKSAAVHLTRLLAAEVAANGLKIRINSIAPGVFPSEMTAEESDEQQKSFIPKEKYAEKIPAARPGREEDMAQAVLLFAANQYINGQTLPVDGGYTLAAGL</sequence>
<dbReference type="SUPFAM" id="SSF51735">
    <property type="entry name" value="NAD(P)-binding Rossmann-fold domains"/>
    <property type="match status" value="1"/>
</dbReference>